<dbReference type="Gene3D" id="3.40.30.10">
    <property type="entry name" value="Glutaredoxin"/>
    <property type="match status" value="1"/>
</dbReference>
<evidence type="ECO:0000259" key="1">
    <source>
        <dbReference type="Pfam" id="PF00578"/>
    </source>
</evidence>
<dbReference type="SUPFAM" id="SSF52833">
    <property type="entry name" value="Thioredoxin-like"/>
    <property type="match status" value="1"/>
</dbReference>
<dbReference type="InterPro" id="IPR036249">
    <property type="entry name" value="Thioredoxin-like_sf"/>
</dbReference>
<dbReference type="InterPro" id="IPR000866">
    <property type="entry name" value="AhpC/TSA"/>
</dbReference>
<proteinExistence type="predicted"/>
<name>A0A9D2GEV5_9FIRM</name>
<dbReference type="EMBL" id="DXBC01000028">
    <property type="protein sequence ID" value="HIZ78493.1"/>
    <property type="molecule type" value="Genomic_DNA"/>
</dbReference>
<dbReference type="InterPro" id="IPR032801">
    <property type="entry name" value="PXL2A/B/C"/>
</dbReference>
<dbReference type="PANTHER" id="PTHR28630:SF3">
    <property type="entry name" value="PEROXIREDOXIN-LIKE 2C"/>
    <property type="match status" value="1"/>
</dbReference>
<feature type="domain" description="Alkyl hydroperoxide reductase subunit C/ Thiol specific antioxidant" evidence="1">
    <location>
        <begin position="31"/>
        <end position="159"/>
    </location>
</feature>
<comment type="caution">
    <text evidence="2">The sequence shown here is derived from an EMBL/GenBank/DDBJ whole genome shotgun (WGS) entry which is preliminary data.</text>
</comment>
<dbReference type="Pfam" id="PF00578">
    <property type="entry name" value="AhpC-TSA"/>
    <property type="match status" value="1"/>
</dbReference>
<protein>
    <submittedName>
        <fullName evidence="2">Redoxin domain-containing protein</fullName>
    </submittedName>
</protein>
<dbReference type="AlphaFoldDB" id="A0A9D2GEV5"/>
<reference evidence="2" key="1">
    <citation type="journal article" date="2021" name="PeerJ">
        <title>Extensive microbial diversity within the chicken gut microbiome revealed by metagenomics and culture.</title>
        <authorList>
            <person name="Gilroy R."/>
            <person name="Ravi A."/>
            <person name="Getino M."/>
            <person name="Pursley I."/>
            <person name="Horton D.L."/>
            <person name="Alikhan N.F."/>
            <person name="Baker D."/>
            <person name="Gharbi K."/>
            <person name="Hall N."/>
            <person name="Watson M."/>
            <person name="Adriaenssens E.M."/>
            <person name="Foster-Nyarko E."/>
            <person name="Jarju S."/>
            <person name="Secka A."/>
            <person name="Antonio M."/>
            <person name="Oren A."/>
            <person name="Chaudhuri R.R."/>
            <person name="La Ragione R."/>
            <person name="Hildebrand F."/>
            <person name="Pallen M.J."/>
        </authorList>
    </citation>
    <scope>NUCLEOTIDE SEQUENCE</scope>
    <source>
        <strain evidence="2">ChiBcec1-1093</strain>
    </source>
</reference>
<organism evidence="2 3">
    <name type="scientific">Candidatus Lachnoclostridium stercorigallinarum</name>
    <dbReference type="NCBI Taxonomy" id="2838634"/>
    <lineage>
        <taxon>Bacteria</taxon>
        <taxon>Bacillati</taxon>
        <taxon>Bacillota</taxon>
        <taxon>Clostridia</taxon>
        <taxon>Lachnospirales</taxon>
        <taxon>Lachnospiraceae</taxon>
    </lineage>
</organism>
<reference evidence="2" key="2">
    <citation type="submission" date="2021-04" db="EMBL/GenBank/DDBJ databases">
        <authorList>
            <person name="Gilroy R."/>
        </authorList>
    </citation>
    <scope>NUCLEOTIDE SEQUENCE</scope>
    <source>
        <strain evidence="2">ChiBcec1-1093</strain>
    </source>
</reference>
<dbReference type="Proteomes" id="UP000824101">
    <property type="component" value="Unassembled WGS sequence"/>
</dbReference>
<sequence length="181" mass="20018">MGFQTGEKLDNFEFDTPFKPGLRMKDAAERVNGRTALLFLRYFGCTLCQLDIHRLAAGYEEVAATGGQVLVVLQSRPQTIAAQVKPEDLPFDIICDPEGKLYEKYGIAPAESMEAMVDPHTMEKIQEAQAEGLQHGEYEGNELQLPAVAVVERDLTVTYAHYGTSAGDVPDVKELVQLLTR</sequence>
<evidence type="ECO:0000313" key="2">
    <source>
        <dbReference type="EMBL" id="HIZ78493.1"/>
    </source>
</evidence>
<dbReference type="GO" id="GO:0016491">
    <property type="term" value="F:oxidoreductase activity"/>
    <property type="evidence" value="ECO:0007669"/>
    <property type="project" value="InterPro"/>
</dbReference>
<dbReference type="PANTHER" id="PTHR28630">
    <property type="match status" value="1"/>
</dbReference>
<gene>
    <name evidence="2" type="ORF">IAA17_01695</name>
</gene>
<accession>A0A9D2GEV5</accession>
<evidence type="ECO:0000313" key="3">
    <source>
        <dbReference type="Proteomes" id="UP000824101"/>
    </source>
</evidence>
<dbReference type="GO" id="GO:0016209">
    <property type="term" value="F:antioxidant activity"/>
    <property type="evidence" value="ECO:0007669"/>
    <property type="project" value="InterPro"/>
</dbReference>